<protein>
    <submittedName>
        <fullName evidence="2">Uncharacterized protein</fullName>
    </submittedName>
</protein>
<sequence length="47" mass="5355">MDKTDSLTSTIDELNKATTEKLQELKDAVKETQQNRDIQTAQQYPVS</sequence>
<evidence type="ECO:0000256" key="1">
    <source>
        <dbReference type="SAM" id="Coils"/>
    </source>
</evidence>
<proteinExistence type="predicted"/>
<feature type="coiled-coil region" evidence="1">
    <location>
        <begin position="11"/>
        <end position="42"/>
    </location>
</feature>
<evidence type="ECO:0000313" key="2">
    <source>
        <dbReference type="EMBL" id="GAI93630.1"/>
    </source>
</evidence>
<gene>
    <name evidence="2" type="ORF">S12H4_26952</name>
</gene>
<keyword evidence="1" id="KW-0175">Coiled coil</keyword>
<name>X1U1C9_9ZZZZ</name>
<organism evidence="2">
    <name type="scientific">marine sediment metagenome</name>
    <dbReference type="NCBI Taxonomy" id="412755"/>
    <lineage>
        <taxon>unclassified sequences</taxon>
        <taxon>metagenomes</taxon>
        <taxon>ecological metagenomes</taxon>
    </lineage>
</organism>
<dbReference type="AlphaFoldDB" id="X1U1C9"/>
<dbReference type="EMBL" id="BARW01015340">
    <property type="protein sequence ID" value="GAI93630.1"/>
    <property type="molecule type" value="Genomic_DNA"/>
</dbReference>
<accession>X1U1C9</accession>
<comment type="caution">
    <text evidence="2">The sequence shown here is derived from an EMBL/GenBank/DDBJ whole genome shotgun (WGS) entry which is preliminary data.</text>
</comment>
<reference evidence="2" key="1">
    <citation type="journal article" date="2014" name="Front. Microbiol.">
        <title>High frequency of phylogenetically diverse reductive dehalogenase-homologous genes in deep subseafloor sedimentary metagenomes.</title>
        <authorList>
            <person name="Kawai M."/>
            <person name="Futagami T."/>
            <person name="Toyoda A."/>
            <person name="Takaki Y."/>
            <person name="Nishi S."/>
            <person name="Hori S."/>
            <person name="Arai W."/>
            <person name="Tsubouchi T."/>
            <person name="Morono Y."/>
            <person name="Uchiyama I."/>
            <person name="Ito T."/>
            <person name="Fujiyama A."/>
            <person name="Inagaki F."/>
            <person name="Takami H."/>
        </authorList>
    </citation>
    <scope>NUCLEOTIDE SEQUENCE</scope>
    <source>
        <strain evidence="2">Expedition CK06-06</strain>
    </source>
</reference>